<organism evidence="2 3">
    <name type="scientific">Oedothorax gibbosus</name>
    <dbReference type="NCBI Taxonomy" id="931172"/>
    <lineage>
        <taxon>Eukaryota</taxon>
        <taxon>Metazoa</taxon>
        <taxon>Ecdysozoa</taxon>
        <taxon>Arthropoda</taxon>
        <taxon>Chelicerata</taxon>
        <taxon>Arachnida</taxon>
        <taxon>Araneae</taxon>
        <taxon>Araneomorphae</taxon>
        <taxon>Entelegynae</taxon>
        <taxon>Araneoidea</taxon>
        <taxon>Linyphiidae</taxon>
        <taxon>Erigoninae</taxon>
        <taxon>Oedothorax</taxon>
    </lineage>
</organism>
<gene>
    <name evidence="2" type="ORF">JTE90_028670</name>
</gene>
<comment type="caution">
    <text evidence="2">The sequence shown here is derived from an EMBL/GenBank/DDBJ whole genome shotgun (WGS) entry which is preliminary data.</text>
</comment>
<evidence type="ECO:0000313" key="2">
    <source>
        <dbReference type="EMBL" id="KAG8172716.1"/>
    </source>
</evidence>
<proteinExistence type="predicted"/>
<name>A0AAV6TM06_9ARAC</name>
<accession>A0AAV6TM06</accession>
<feature type="region of interest" description="Disordered" evidence="1">
    <location>
        <begin position="102"/>
        <end position="125"/>
    </location>
</feature>
<protein>
    <submittedName>
        <fullName evidence="2">Uncharacterized protein</fullName>
    </submittedName>
</protein>
<evidence type="ECO:0000256" key="1">
    <source>
        <dbReference type="SAM" id="MobiDB-lite"/>
    </source>
</evidence>
<keyword evidence="3" id="KW-1185">Reference proteome</keyword>
<reference evidence="2 3" key="1">
    <citation type="journal article" date="2022" name="Nat. Ecol. Evol.">
        <title>A masculinizing supergene underlies an exaggerated male reproductive morph in a spider.</title>
        <authorList>
            <person name="Hendrickx F."/>
            <person name="De Corte Z."/>
            <person name="Sonet G."/>
            <person name="Van Belleghem S.M."/>
            <person name="Kostlbacher S."/>
            <person name="Vangestel C."/>
        </authorList>
    </citation>
    <scope>NUCLEOTIDE SEQUENCE [LARGE SCALE GENOMIC DNA]</scope>
    <source>
        <strain evidence="2">W744_W776</strain>
    </source>
</reference>
<sequence length="125" mass="14441">MAERQPDSCWVPVAKQKWGPDSLQQLVRWSCPDAQVRFRRRTPEVTYPERKFLKGDTYKRTMKANRIVSLSEFSTPGASPVFQSMRMTDIDLAKYHMFGDEPYASSSEDQPASEDSILGKNHRRV</sequence>
<dbReference type="EMBL" id="JAFNEN010002436">
    <property type="protein sequence ID" value="KAG8172716.1"/>
    <property type="molecule type" value="Genomic_DNA"/>
</dbReference>
<evidence type="ECO:0000313" key="3">
    <source>
        <dbReference type="Proteomes" id="UP000827092"/>
    </source>
</evidence>
<dbReference type="Proteomes" id="UP000827092">
    <property type="component" value="Unassembled WGS sequence"/>
</dbReference>
<dbReference type="AlphaFoldDB" id="A0AAV6TM06"/>